<evidence type="ECO:0000259" key="4">
    <source>
        <dbReference type="Pfam" id="PF00294"/>
    </source>
</evidence>
<dbReference type="SUPFAM" id="SSF53613">
    <property type="entry name" value="Ribokinase-like"/>
    <property type="match status" value="1"/>
</dbReference>
<dbReference type="PANTHER" id="PTHR43320">
    <property type="entry name" value="SUGAR KINASE"/>
    <property type="match status" value="1"/>
</dbReference>
<organism evidence="5 6">
    <name type="scientific">Volvox reticuliferus</name>
    <dbReference type="NCBI Taxonomy" id="1737510"/>
    <lineage>
        <taxon>Eukaryota</taxon>
        <taxon>Viridiplantae</taxon>
        <taxon>Chlorophyta</taxon>
        <taxon>core chlorophytes</taxon>
        <taxon>Chlorophyceae</taxon>
        <taxon>CS clade</taxon>
        <taxon>Chlamydomonadales</taxon>
        <taxon>Volvocaceae</taxon>
        <taxon>Volvox</taxon>
    </lineage>
</organism>
<keyword evidence="6" id="KW-1185">Reference proteome</keyword>
<evidence type="ECO:0000313" key="6">
    <source>
        <dbReference type="Proteomes" id="UP000747110"/>
    </source>
</evidence>
<dbReference type="InterPro" id="IPR002173">
    <property type="entry name" value="Carboh/pur_kinase_PfkB_CS"/>
</dbReference>
<proteinExistence type="inferred from homology"/>
<comment type="similarity">
    <text evidence="1">Belongs to the carbohydrate kinase PfkB family.</text>
</comment>
<dbReference type="PANTHER" id="PTHR43320:SF1">
    <property type="entry name" value="OS01G0105900 PROTEIN"/>
    <property type="match status" value="1"/>
</dbReference>
<evidence type="ECO:0000256" key="2">
    <source>
        <dbReference type="ARBA" id="ARBA00022679"/>
    </source>
</evidence>
<gene>
    <name evidence="5" type="ORF">Vretifemale_18798</name>
</gene>
<reference evidence="5" key="1">
    <citation type="journal article" date="2021" name="Proc. Natl. Acad. Sci. U.S.A.">
        <title>Three genomes in the algal genus Volvox reveal the fate of a haploid sex-determining region after a transition to homothallism.</title>
        <authorList>
            <person name="Yamamoto K."/>
            <person name="Hamaji T."/>
            <person name="Kawai-Toyooka H."/>
            <person name="Matsuzaki R."/>
            <person name="Takahashi F."/>
            <person name="Nishimura Y."/>
            <person name="Kawachi M."/>
            <person name="Noguchi H."/>
            <person name="Minakuchi Y."/>
            <person name="Umen J.G."/>
            <person name="Toyoda A."/>
            <person name="Nozaki H."/>
        </authorList>
    </citation>
    <scope>NUCLEOTIDE SEQUENCE</scope>
    <source>
        <strain evidence="5">NIES-3786</strain>
    </source>
</reference>
<evidence type="ECO:0000256" key="1">
    <source>
        <dbReference type="ARBA" id="ARBA00010688"/>
    </source>
</evidence>
<keyword evidence="3" id="KW-0418">Kinase</keyword>
<evidence type="ECO:0000313" key="5">
    <source>
        <dbReference type="EMBL" id="GIL91126.1"/>
    </source>
</evidence>
<keyword evidence="2" id="KW-0808">Transferase</keyword>
<protein>
    <recommendedName>
        <fullName evidence="4">Carbohydrate kinase PfkB domain-containing protein</fullName>
    </recommendedName>
</protein>
<evidence type="ECO:0000256" key="3">
    <source>
        <dbReference type="ARBA" id="ARBA00022777"/>
    </source>
</evidence>
<accession>A0A8J4G010</accession>
<dbReference type="Pfam" id="PF00294">
    <property type="entry name" value="PfkB"/>
    <property type="match status" value="1"/>
</dbReference>
<dbReference type="InterPro" id="IPR029056">
    <property type="entry name" value="Ribokinase-like"/>
</dbReference>
<dbReference type="InterPro" id="IPR052700">
    <property type="entry name" value="Carb_kinase_PfkB-like"/>
</dbReference>
<comment type="caution">
    <text evidence="5">The sequence shown here is derived from an EMBL/GenBank/DDBJ whole genome shotgun (WGS) entry which is preliminary data.</text>
</comment>
<dbReference type="Gene3D" id="3.40.1190.20">
    <property type="match status" value="1"/>
</dbReference>
<feature type="domain" description="Carbohydrate kinase PfkB" evidence="4">
    <location>
        <begin position="50"/>
        <end position="131"/>
    </location>
</feature>
<dbReference type="AlphaFoldDB" id="A0A8J4G010"/>
<sequence length="233" mass="23465">MLVRCSEVAAAAAALAAGASDGGAADPTAAAGYPPESTLPAAVLNLLLRHCQGAVVTRGVLGCVAAARDVDGLVAVPAVPGVAVVDTTGAGDHFTAGFMYGLISGLPLERCCEMACLAGASAVRVVGAELSQSEWQWFHTRLHGDLAGDVVQDSSAAEVAQVGIRPLESIATIPGGAEIRTLSTIRCIGVAGEGVLAHLLGVTTAPTHSGRIPLKGNGSIHYMNAFIHQTSHS</sequence>
<dbReference type="Proteomes" id="UP000747110">
    <property type="component" value="Unassembled WGS sequence"/>
</dbReference>
<dbReference type="OrthoDB" id="414463at2759"/>
<dbReference type="InterPro" id="IPR011611">
    <property type="entry name" value="PfkB_dom"/>
</dbReference>
<name>A0A8J4G010_9CHLO</name>
<dbReference type="PROSITE" id="PS00584">
    <property type="entry name" value="PFKB_KINASES_2"/>
    <property type="match status" value="1"/>
</dbReference>
<dbReference type="GO" id="GO:0016301">
    <property type="term" value="F:kinase activity"/>
    <property type="evidence" value="ECO:0007669"/>
    <property type="project" value="UniProtKB-KW"/>
</dbReference>
<dbReference type="EMBL" id="BNCP01000062">
    <property type="protein sequence ID" value="GIL91126.1"/>
    <property type="molecule type" value="Genomic_DNA"/>
</dbReference>